<organism evidence="3 4">
    <name type="scientific">Trueperella bonasi</name>
    <dbReference type="NCBI Taxonomy" id="312286"/>
    <lineage>
        <taxon>Bacteria</taxon>
        <taxon>Bacillati</taxon>
        <taxon>Actinomycetota</taxon>
        <taxon>Actinomycetes</taxon>
        <taxon>Actinomycetales</taxon>
        <taxon>Actinomycetaceae</taxon>
        <taxon>Trueperella</taxon>
    </lineage>
</organism>
<feature type="transmembrane region" description="Helical" evidence="1">
    <location>
        <begin position="53"/>
        <end position="72"/>
    </location>
</feature>
<feature type="transmembrane region" description="Helical" evidence="1">
    <location>
        <begin position="117"/>
        <end position="134"/>
    </location>
</feature>
<keyword evidence="1" id="KW-1133">Transmembrane helix</keyword>
<feature type="domain" description="DUF1468" evidence="2">
    <location>
        <begin position="28"/>
        <end position="186"/>
    </location>
</feature>
<feature type="transmembrane region" description="Helical" evidence="1">
    <location>
        <begin position="140"/>
        <end position="155"/>
    </location>
</feature>
<evidence type="ECO:0000256" key="1">
    <source>
        <dbReference type="SAM" id="Phobius"/>
    </source>
</evidence>
<evidence type="ECO:0000313" key="3">
    <source>
        <dbReference type="EMBL" id="MDP9806310.1"/>
    </source>
</evidence>
<keyword evidence="1" id="KW-0472">Membrane</keyword>
<feature type="transmembrane region" description="Helical" evidence="1">
    <location>
        <begin position="162"/>
        <end position="183"/>
    </location>
</feature>
<keyword evidence="4" id="KW-1185">Reference proteome</keyword>
<dbReference type="RefSeq" id="WP_307682542.1">
    <property type="nucleotide sequence ID" value="NZ_JAUSQX010000001.1"/>
</dbReference>
<feature type="transmembrane region" description="Helical" evidence="1">
    <location>
        <begin position="21"/>
        <end position="41"/>
    </location>
</feature>
<gene>
    <name evidence="3" type="ORF">J2S70_000892</name>
</gene>
<comment type="caution">
    <text evidence="3">The sequence shown here is derived from an EMBL/GenBank/DDBJ whole genome shotgun (WGS) entry which is preliminary data.</text>
</comment>
<dbReference type="Proteomes" id="UP001243212">
    <property type="component" value="Unassembled WGS sequence"/>
</dbReference>
<proteinExistence type="predicted"/>
<sequence length="192" mass="20120">MSSPVSSPNSQGTKPKINVPDAVIGSIAIVSGIAVIIYGFSLKRLVTGQLGPGLFPIVGGILFVIFGGILLIQALRGTTSADELEEILERNAAEGAKEEELGEGGSFEFTSESAGRLAVNGLVVIGGIIGYMLLADHLGFILTMFLVLFAIMVALKEKIWRAALMSAVITAILYLAFEVALLVQLPDGIVGF</sequence>
<evidence type="ECO:0000259" key="2">
    <source>
        <dbReference type="Pfam" id="PF07331"/>
    </source>
</evidence>
<reference evidence="3 4" key="1">
    <citation type="submission" date="2023-07" db="EMBL/GenBank/DDBJ databases">
        <title>Sequencing the genomes of 1000 actinobacteria strains.</title>
        <authorList>
            <person name="Klenk H.-P."/>
        </authorList>
    </citation>
    <scope>NUCLEOTIDE SEQUENCE [LARGE SCALE GENOMIC DNA]</scope>
    <source>
        <strain evidence="3 4">DSM 17163</strain>
    </source>
</reference>
<keyword evidence="1" id="KW-0812">Transmembrane</keyword>
<name>A0ABT9NGJ8_9ACTO</name>
<evidence type="ECO:0000313" key="4">
    <source>
        <dbReference type="Proteomes" id="UP001243212"/>
    </source>
</evidence>
<protein>
    <submittedName>
        <fullName evidence="3">Tricarboxylic transport membrane protein</fullName>
    </submittedName>
</protein>
<dbReference type="InterPro" id="IPR009936">
    <property type="entry name" value="DUF1468"/>
</dbReference>
<dbReference type="EMBL" id="JAUSQX010000001">
    <property type="protein sequence ID" value="MDP9806310.1"/>
    <property type="molecule type" value="Genomic_DNA"/>
</dbReference>
<accession>A0ABT9NGJ8</accession>
<dbReference type="Pfam" id="PF07331">
    <property type="entry name" value="TctB"/>
    <property type="match status" value="1"/>
</dbReference>